<dbReference type="InterPro" id="IPR046676">
    <property type="entry name" value="DUF6546"/>
</dbReference>
<evidence type="ECO:0000313" key="3">
    <source>
        <dbReference type="Proteomes" id="UP000240493"/>
    </source>
</evidence>
<dbReference type="AlphaFoldDB" id="A0A2T3ZD86"/>
<feature type="domain" description="DUF6546" evidence="1">
    <location>
        <begin position="291"/>
        <end position="372"/>
    </location>
</feature>
<name>A0A2T3ZD86_TRIA4</name>
<gene>
    <name evidence="2" type="ORF">M441DRAFT_68250</name>
</gene>
<evidence type="ECO:0000313" key="2">
    <source>
        <dbReference type="EMBL" id="PTB42740.1"/>
    </source>
</evidence>
<accession>A0A2T3ZD86</accession>
<dbReference type="Pfam" id="PF20183">
    <property type="entry name" value="DUF6546"/>
    <property type="match status" value="1"/>
</dbReference>
<protein>
    <recommendedName>
        <fullName evidence="1">DUF6546 domain-containing protein</fullName>
    </recommendedName>
</protein>
<evidence type="ECO:0000259" key="1">
    <source>
        <dbReference type="Pfam" id="PF20183"/>
    </source>
</evidence>
<dbReference type="EMBL" id="KZ679260">
    <property type="protein sequence ID" value="PTB42740.1"/>
    <property type="molecule type" value="Genomic_DNA"/>
</dbReference>
<reference evidence="2 3" key="1">
    <citation type="submission" date="2016-07" db="EMBL/GenBank/DDBJ databases">
        <title>Multiple horizontal gene transfer events from other fungi enriched the ability of initially mycotrophic Trichoderma (Ascomycota) to feed on dead plant biomass.</title>
        <authorList>
            <consortium name="DOE Joint Genome Institute"/>
            <person name="Aerts A."/>
            <person name="Atanasova L."/>
            <person name="Chenthamara K."/>
            <person name="Zhang J."/>
            <person name="Grujic M."/>
            <person name="Henrissat B."/>
            <person name="Kuo A."/>
            <person name="Salamov A."/>
            <person name="Lipzen A."/>
            <person name="Labutti K."/>
            <person name="Barry K."/>
            <person name="Miao Y."/>
            <person name="Rahimi M.J."/>
            <person name="Shen Q."/>
            <person name="Grigoriev I.V."/>
            <person name="Kubicek C.P."/>
            <person name="Druzhinina I.S."/>
        </authorList>
    </citation>
    <scope>NUCLEOTIDE SEQUENCE [LARGE SCALE GENOMIC DNA]</scope>
    <source>
        <strain evidence="2 3">CBS 433.97</strain>
    </source>
</reference>
<dbReference type="STRING" id="1042311.A0A2T3ZD86"/>
<keyword evidence="3" id="KW-1185">Reference proteome</keyword>
<dbReference type="Proteomes" id="UP000240493">
    <property type="component" value="Unassembled WGS sequence"/>
</dbReference>
<organism evidence="2 3">
    <name type="scientific">Trichoderma asperellum (strain ATCC 204424 / CBS 433.97 / NBRC 101777)</name>
    <dbReference type="NCBI Taxonomy" id="1042311"/>
    <lineage>
        <taxon>Eukaryota</taxon>
        <taxon>Fungi</taxon>
        <taxon>Dikarya</taxon>
        <taxon>Ascomycota</taxon>
        <taxon>Pezizomycotina</taxon>
        <taxon>Sordariomycetes</taxon>
        <taxon>Hypocreomycetidae</taxon>
        <taxon>Hypocreales</taxon>
        <taxon>Hypocreaceae</taxon>
        <taxon>Trichoderma</taxon>
    </lineage>
</organism>
<dbReference type="OrthoDB" id="4894622at2759"/>
<proteinExistence type="predicted"/>
<sequence>MEPVKQSLALQAARIKFHAPGAVFYQMWARREIFAYLHLDLHRHSRLNSIVTARRRAYVRSIRLHIKLPEPGPQWNAVEVHKGGVELIFYVPLPPEEPPAELRGICLPLGQWEPRYKQSRIARLPPAVAITKLGMSIPSYRERNLSVVAIYIADAVSRVGHPIDEFEFWDSHYDIHGQALLSTATEILREGEDRLSKSFHVLSQSVKDFSIHMIPVSDEIFFPRTFPAGLTEPRWNRLVYFILHYPPFDPWGEILFLPDPYRDESSSESAASVYFGSVSTEASLPNLDIATLAIQRLYLAAARVALQMPVLREMELVAELGMGKYWHGFRYFVQGTLATATWTSSSGFMPEDEVLEHWHEMPKENLQLELNVVISGDKNAV</sequence>